<name>A0ACB8FUJ5_9SAUR</name>
<evidence type="ECO:0000313" key="1">
    <source>
        <dbReference type="EMBL" id="KAH8010912.1"/>
    </source>
</evidence>
<accession>A0ACB8FUJ5</accession>
<dbReference type="Proteomes" id="UP000827872">
    <property type="component" value="Linkage Group LG11"/>
</dbReference>
<gene>
    <name evidence="1" type="ORF">K3G42_015866</name>
</gene>
<dbReference type="EMBL" id="CM037624">
    <property type="protein sequence ID" value="KAH8010912.1"/>
    <property type="molecule type" value="Genomic_DNA"/>
</dbReference>
<proteinExistence type="predicted"/>
<keyword evidence="2" id="KW-1185">Reference proteome</keyword>
<evidence type="ECO:0000313" key="2">
    <source>
        <dbReference type="Proteomes" id="UP000827872"/>
    </source>
</evidence>
<reference evidence="1" key="1">
    <citation type="submission" date="2021-08" db="EMBL/GenBank/DDBJ databases">
        <title>The first chromosome-level gecko genome reveals the dynamic sex chromosomes of Neotropical dwarf geckos (Sphaerodactylidae: Sphaerodactylus).</title>
        <authorList>
            <person name="Pinto B.J."/>
            <person name="Keating S.E."/>
            <person name="Gamble T."/>
        </authorList>
    </citation>
    <scope>NUCLEOTIDE SEQUENCE</scope>
    <source>
        <strain evidence="1">TG3544</strain>
    </source>
</reference>
<protein>
    <submittedName>
        <fullName evidence="1">Uncharacterized protein</fullName>
    </submittedName>
</protein>
<sequence>MSTKEETDVQPPTELPAPCMWLPGPLAVVSRYTAAVLPWGAEERWQRWGCWWQKPPTTAPIAERDRDGRADEAAGVSRAGSECRCAGHCGNRARGGGGGGAVDDRCFCRCWIVCLPLLFLSALHLRRLIDLWWRQERWWRKLFSRCLAHRAEQLERSERAEPSAAAITPDIAEIEPKAAKTGTTTARPDSGGGATQNVPGTSEEAALLISMLQQSMGDVCNQEATLQFFAHLKSTAQHIINISRSQQWQQQRYCSFRTQYVVDAELPVSGSVVTIREPVAVTLLPLPVTAGIPFFWIPLISF</sequence>
<organism evidence="1 2">
    <name type="scientific">Sphaerodactylus townsendi</name>
    <dbReference type="NCBI Taxonomy" id="933632"/>
    <lineage>
        <taxon>Eukaryota</taxon>
        <taxon>Metazoa</taxon>
        <taxon>Chordata</taxon>
        <taxon>Craniata</taxon>
        <taxon>Vertebrata</taxon>
        <taxon>Euteleostomi</taxon>
        <taxon>Lepidosauria</taxon>
        <taxon>Squamata</taxon>
        <taxon>Bifurcata</taxon>
        <taxon>Gekkota</taxon>
        <taxon>Sphaerodactylidae</taxon>
        <taxon>Sphaerodactylus</taxon>
    </lineage>
</organism>
<comment type="caution">
    <text evidence="1">The sequence shown here is derived from an EMBL/GenBank/DDBJ whole genome shotgun (WGS) entry which is preliminary data.</text>
</comment>